<dbReference type="SUPFAM" id="SSF46785">
    <property type="entry name" value="Winged helix' DNA-binding domain"/>
    <property type="match status" value="1"/>
</dbReference>
<dbReference type="SUPFAM" id="SSF53850">
    <property type="entry name" value="Periplasmic binding protein-like II"/>
    <property type="match status" value="1"/>
</dbReference>
<evidence type="ECO:0000256" key="3">
    <source>
        <dbReference type="ARBA" id="ARBA00023125"/>
    </source>
</evidence>
<dbReference type="Pfam" id="PF03466">
    <property type="entry name" value="LysR_substrate"/>
    <property type="match status" value="1"/>
</dbReference>
<dbReference type="InterPro" id="IPR005119">
    <property type="entry name" value="LysR_subst-bd"/>
</dbReference>
<dbReference type="FunFam" id="1.10.10.10:FF:000001">
    <property type="entry name" value="LysR family transcriptional regulator"/>
    <property type="match status" value="1"/>
</dbReference>
<protein>
    <submittedName>
        <fullName evidence="6">LysR family transcriptional regulator</fullName>
    </submittedName>
</protein>
<keyword evidence="3" id="KW-0238">DNA-binding</keyword>
<dbReference type="EMBL" id="JACJVP010000046">
    <property type="protein sequence ID" value="MBB6674378.1"/>
    <property type="molecule type" value="Genomic_DNA"/>
</dbReference>
<comment type="caution">
    <text evidence="6">The sequence shown here is derived from an EMBL/GenBank/DDBJ whole genome shotgun (WGS) entry which is preliminary data.</text>
</comment>
<dbReference type="Gene3D" id="3.40.190.290">
    <property type="match status" value="1"/>
</dbReference>
<gene>
    <name evidence="6" type="ORF">H7C19_27210</name>
</gene>
<dbReference type="InterPro" id="IPR036388">
    <property type="entry name" value="WH-like_DNA-bd_sf"/>
</dbReference>
<dbReference type="AlphaFoldDB" id="A0A7X0VIC0"/>
<dbReference type="PANTHER" id="PTHR30126:SF40">
    <property type="entry name" value="HTH-TYPE TRANSCRIPTIONAL REGULATOR GLTR"/>
    <property type="match status" value="1"/>
</dbReference>
<name>A0A7X0VIC0_9BACL</name>
<dbReference type="RefSeq" id="WP_185672241.1">
    <property type="nucleotide sequence ID" value="NZ_JACJVP010000046.1"/>
</dbReference>
<dbReference type="GO" id="GO:0000976">
    <property type="term" value="F:transcription cis-regulatory region binding"/>
    <property type="evidence" value="ECO:0007669"/>
    <property type="project" value="TreeGrafter"/>
</dbReference>
<dbReference type="PROSITE" id="PS50931">
    <property type="entry name" value="HTH_LYSR"/>
    <property type="match status" value="1"/>
</dbReference>
<evidence type="ECO:0000259" key="5">
    <source>
        <dbReference type="PROSITE" id="PS50931"/>
    </source>
</evidence>
<feature type="domain" description="HTH lysR-type" evidence="5">
    <location>
        <begin position="1"/>
        <end position="58"/>
    </location>
</feature>
<dbReference type="Pfam" id="PF00126">
    <property type="entry name" value="HTH_1"/>
    <property type="match status" value="1"/>
</dbReference>
<dbReference type="PRINTS" id="PR00039">
    <property type="entry name" value="HTHLYSR"/>
</dbReference>
<dbReference type="InterPro" id="IPR036390">
    <property type="entry name" value="WH_DNA-bd_sf"/>
</dbReference>
<accession>A0A7X0VIC0</accession>
<evidence type="ECO:0000256" key="4">
    <source>
        <dbReference type="ARBA" id="ARBA00023163"/>
    </source>
</evidence>
<keyword evidence="2" id="KW-0805">Transcription regulation</keyword>
<reference evidence="6 7" key="1">
    <citation type="submission" date="2020-08" db="EMBL/GenBank/DDBJ databases">
        <title>Cohnella phylogeny.</title>
        <authorList>
            <person name="Dunlap C."/>
        </authorList>
    </citation>
    <scope>NUCLEOTIDE SEQUENCE [LARGE SCALE GENOMIC DNA]</scope>
    <source>
        <strain evidence="6 7">DSM 28246</strain>
    </source>
</reference>
<keyword evidence="7" id="KW-1185">Reference proteome</keyword>
<evidence type="ECO:0000256" key="2">
    <source>
        <dbReference type="ARBA" id="ARBA00023015"/>
    </source>
</evidence>
<dbReference type="InterPro" id="IPR000847">
    <property type="entry name" value="LysR_HTH_N"/>
</dbReference>
<dbReference type="PANTHER" id="PTHR30126">
    <property type="entry name" value="HTH-TYPE TRANSCRIPTIONAL REGULATOR"/>
    <property type="match status" value="1"/>
</dbReference>
<comment type="similarity">
    <text evidence="1">Belongs to the LysR transcriptional regulatory family.</text>
</comment>
<dbReference type="GO" id="GO:0003700">
    <property type="term" value="F:DNA-binding transcription factor activity"/>
    <property type="evidence" value="ECO:0007669"/>
    <property type="project" value="InterPro"/>
</dbReference>
<organism evidence="6 7">
    <name type="scientific">Cohnella nanjingensis</name>
    <dbReference type="NCBI Taxonomy" id="1387779"/>
    <lineage>
        <taxon>Bacteria</taxon>
        <taxon>Bacillati</taxon>
        <taxon>Bacillota</taxon>
        <taxon>Bacilli</taxon>
        <taxon>Bacillales</taxon>
        <taxon>Paenibacillaceae</taxon>
        <taxon>Cohnella</taxon>
    </lineage>
</organism>
<dbReference type="Proteomes" id="UP000547209">
    <property type="component" value="Unassembled WGS sequence"/>
</dbReference>
<proteinExistence type="inferred from homology"/>
<evidence type="ECO:0000313" key="7">
    <source>
        <dbReference type="Proteomes" id="UP000547209"/>
    </source>
</evidence>
<evidence type="ECO:0000313" key="6">
    <source>
        <dbReference type="EMBL" id="MBB6674378.1"/>
    </source>
</evidence>
<evidence type="ECO:0000256" key="1">
    <source>
        <dbReference type="ARBA" id="ARBA00009437"/>
    </source>
</evidence>
<keyword evidence="4" id="KW-0804">Transcription</keyword>
<sequence>MNIQQLRVFVNAARCGTLTEVASELRLKQPTVSFHLKKLEETLGVELFRKHPRNMQLTDAGQTLLPYARRVCALLDEAGRLMTEHREQGRGPLKIGASYTPATYFMPPFLAEFQSNYPQVIPTLTVKQAGAILGLLRDYEVDVAVVSLLDTAVEGIHVVPLVQDDLKLVLPIGHPLSRLARLTVEDLLETPFLVHEQGSTSRELSEIWANENGLKWNIRMELGAIETIKESVKYGIGIGILPWRSVEKEVEQGVLLARDLPGKVRRRFVCLAYRREDVLSYHVRTFIQFMRERCADGRIASD</sequence>
<dbReference type="Gene3D" id="1.10.10.10">
    <property type="entry name" value="Winged helix-like DNA-binding domain superfamily/Winged helix DNA-binding domain"/>
    <property type="match status" value="1"/>
</dbReference>